<evidence type="ECO:0000256" key="1">
    <source>
        <dbReference type="SAM" id="MobiDB-lite"/>
    </source>
</evidence>
<dbReference type="AlphaFoldDB" id="A0A812XCK4"/>
<accession>A0A812XCK4</accession>
<evidence type="ECO:0000313" key="3">
    <source>
        <dbReference type="Proteomes" id="UP000649617"/>
    </source>
</evidence>
<dbReference type="EMBL" id="CAJNIZ010045327">
    <property type="protein sequence ID" value="CAE7716911.1"/>
    <property type="molecule type" value="Genomic_DNA"/>
</dbReference>
<comment type="caution">
    <text evidence="2">The sequence shown here is derived from an EMBL/GenBank/DDBJ whole genome shotgun (WGS) entry which is preliminary data.</text>
</comment>
<sequence>MPARSTSSTSTSEMSRLPEQRRDILTALGLSDSEDELPIHGAPDLSNAEHNHISTRQIVSNAAPQTGASVASSVSAAEEVASQRSLQQLNALLPELDGTDADLTLVTLGPHSGAASHVMPQLQKLRDTAWKKSQRWSELRIRWTRSKLEDFSHKRKYARRVVPAAVK</sequence>
<gene>
    <name evidence="2" type="ORF">SPIL2461_LOCUS20386</name>
</gene>
<feature type="compositionally biased region" description="Low complexity" evidence="1">
    <location>
        <begin position="1"/>
        <end position="12"/>
    </location>
</feature>
<organism evidence="2 3">
    <name type="scientific">Symbiodinium pilosum</name>
    <name type="common">Dinoflagellate</name>
    <dbReference type="NCBI Taxonomy" id="2952"/>
    <lineage>
        <taxon>Eukaryota</taxon>
        <taxon>Sar</taxon>
        <taxon>Alveolata</taxon>
        <taxon>Dinophyceae</taxon>
        <taxon>Suessiales</taxon>
        <taxon>Symbiodiniaceae</taxon>
        <taxon>Symbiodinium</taxon>
    </lineage>
</organism>
<protein>
    <submittedName>
        <fullName evidence="2">Uncharacterized protein</fullName>
    </submittedName>
</protein>
<evidence type="ECO:0000313" key="2">
    <source>
        <dbReference type="EMBL" id="CAE7716911.1"/>
    </source>
</evidence>
<keyword evidence="3" id="KW-1185">Reference proteome</keyword>
<feature type="region of interest" description="Disordered" evidence="1">
    <location>
        <begin position="1"/>
        <end position="47"/>
    </location>
</feature>
<dbReference type="Proteomes" id="UP000649617">
    <property type="component" value="Unassembled WGS sequence"/>
</dbReference>
<name>A0A812XCK4_SYMPI</name>
<reference evidence="2" key="1">
    <citation type="submission" date="2021-02" db="EMBL/GenBank/DDBJ databases">
        <authorList>
            <person name="Dougan E. K."/>
            <person name="Rhodes N."/>
            <person name="Thang M."/>
            <person name="Chan C."/>
        </authorList>
    </citation>
    <scope>NUCLEOTIDE SEQUENCE</scope>
</reference>
<proteinExistence type="predicted"/>